<dbReference type="Proteomes" id="UP000223913">
    <property type="component" value="Unassembled WGS sequence"/>
</dbReference>
<dbReference type="Gene3D" id="1.10.340.30">
    <property type="entry name" value="Hypothetical protein, domain 2"/>
    <property type="match status" value="1"/>
</dbReference>
<dbReference type="GO" id="GO:0043916">
    <property type="term" value="F:DNA-7-methylguanine glycosylase activity"/>
    <property type="evidence" value="ECO:0007669"/>
    <property type="project" value="TreeGrafter"/>
</dbReference>
<feature type="domain" description="HhH-GPD" evidence="6">
    <location>
        <begin position="42"/>
        <end position="198"/>
    </location>
</feature>
<dbReference type="InterPro" id="IPR003265">
    <property type="entry name" value="HhH-GPD_domain"/>
</dbReference>
<keyword evidence="4" id="KW-0227">DNA damage</keyword>
<dbReference type="InterPro" id="IPR011257">
    <property type="entry name" value="DNA_glycosylase"/>
</dbReference>
<evidence type="ECO:0000313" key="8">
    <source>
        <dbReference type="Proteomes" id="UP000223913"/>
    </source>
</evidence>
<comment type="caution">
    <text evidence="7">The sequence shown here is derived from an EMBL/GenBank/DDBJ whole genome shotgun (WGS) entry which is preliminary data.</text>
</comment>
<dbReference type="Pfam" id="PF00730">
    <property type="entry name" value="HhH-GPD"/>
    <property type="match status" value="1"/>
</dbReference>
<dbReference type="PANTHER" id="PTHR43003">
    <property type="entry name" value="DNA-3-METHYLADENINE GLYCOSYLASE"/>
    <property type="match status" value="1"/>
</dbReference>
<proteinExistence type="inferred from homology"/>
<dbReference type="RefSeq" id="WP_099151217.1">
    <property type="nucleotide sequence ID" value="NZ_PDUD01000021.1"/>
</dbReference>
<evidence type="ECO:0000256" key="3">
    <source>
        <dbReference type="ARBA" id="ARBA00012000"/>
    </source>
</evidence>
<evidence type="ECO:0000256" key="1">
    <source>
        <dbReference type="ARBA" id="ARBA00000086"/>
    </source>
</evidence>
<dbReference type="Gene3D" id="1.10.1670.40">
    <property type="match status" value="1"/>
</dbReference>
<dbReference type="GO" id="GO:0008725">
    <property type="term" value="F:DNA-3-methyladenine glycosylase activity"/>
    <property type="evidence" value="ECO:0007669"/>
    <property type="project" value="TreeGrafter"/>
</dbReference>
<dbReference type="InterPro" id="IPR051912">
    <property type="entry name" value="Alkylbase_DNA_Glycosylase/TA"/>
</dbReference>
<gene>
    <name evidence="7" type="ORF">CRP01_16590</name>
</gene>
<keyword evidence="8" id="KW-1185">Reference proteome</keyword>
<dbReference type="CDD" id="cd00056">
    <property type="entry name" value="ENDO3c"/>
    <property type="match status" value="1"/>
</dbReference>
<evidence type="ECO:0000256" key="2">
    <source>
        <dbReference type="ARBA" id="ARBA00010817"/>
    </source>
</evidence>
<dbReference type="OrthoDB" id="9785929at2"/>
<keyword evidence="5" id="KW-0234">DNA repair</keyword>
<evidence type="ECO:0000256" key="4">
    <source>
        <dbReference type="ARBA" id="ARBA00022763"/>
    </source>
</evidence>
<organism evidence="7 8">
    <name type="scientific">Flavilitoribacter nigricans (strain ATCC 23147 / DSM 23189 / NBRC 102662 / NCIMB 1420 / SS-2)</name>
    <name type="common">Lewinella nigricans</name>
    <dbReference type="NCBI Taxonomy" id="1122177"/>
    <lineage>
        <taxon>Bacteria</taxon>
        <taxon>Pseudomonadati</taxon>
        <taxon>Bacteroidota</taxon>
        <taxon>Saprospiria</taxon>
        <taxon>Saprospirales</taxon>
        <taxon>Lewinellaceae</taxon>
        <taxon>Flavilitoribacter</taxon>
    </lineage>
</organism>
<dbReference type="GO" id="GO:0032993">
    <property type="term" value="C:protein-DNA complex"/>
    <property type="evidence" value="ECO:0007669"/>
    <property type="project" value="TreeGrafter"/>
</dbReference>
<dbReference type="EMBL" id="PDUD01000021">
    <property type="protein sequence ID" value="PHN05642.1"/>
    <property type="molecule type" value="Genomic_DNA"/>
</dbReference>
<protein>
    <recommendedName>
        <fullName evidence="3">DNA-3-methyladenine glycosylase II</fullName>
        <ecNumber evidence="3">3.2.2.21</ecNumber>
    </recommendedName>
</protein>
<dbReference type="PANTHER" id="PTHR43003:SF5">
    <property type="entry name" value="DNA-3-METHYLADENINE GLYCOSYLASE"/>
    <property type="match status" value="1"/>
</dbReference>
<dbReference type="GO" id="GO:0006307">
    <property type="term" value="P:DNA alkylation repair"/>
    <property type="evidence" value="ECO:0007669"/>
    <property type="project" value="TreeGrafter"/>
</dbReference>
<dbReference type="GO" id="GO:0006285">
    <property type="term" value="P:base-excision repair, AP site formation"/>
    <property type="evidence" value="ECO:0007669"/>
    <property type="project" value="TreeGrafter"/>
</dbReference>
<comment type="catalytic activity">
    <reaction evidence="1">
        <text>Hydrolysis of alkylated DNA, releasing 3-methyladenine, 3-methylguanine, 7-methylguanine and 7-methyladenine.</text>
        <dbReference type="EC" id="3.2.2.21"/>
    </reaction>
</comment>
<dbReference type="FunFam" id="1.10.340.30:FF:000004">
    <property type="entry name" value="DNA-3-methyladenine glycosylase II"/>
    <property type="match status" value="1"/>
</dbReference>
<reference evidence="7 8" key="1">
    <citation type="submission" date="2017-10" db="EMBL/GenBank/DDBJ databases">
        <title>The draft genome sequence of Lewinella nigricans NBRC 102662.</title>
        <authorList>
            <person name="Wang K."/>
        </authorList>
    </citation>
    <scope>NUCLEOTIDE SEQUENCE [LARGE SCALE GENOMIC DNA]</scope>
    <source>
        <strain evidence="7 8">NBRC 102662</strain>
    </source>
</reference>
<dbReference type="SMART" id="SM00478">
    <property type="entry name" value="ENDO3c"/>
    <property type="match status" value="1"/>
</dbReference>
<dbReference type="GO" id="GO:0032131">
    <property type="term" value="F:alkylated DNA binding"/>
    <property type="evidence" value="ECO:0007669"/>
    <property type="project" value="TreeGrafter"/>
</dbReference>
<evidence type="ECO:0000256" key="5">
    <source>
        <dbReference type="ARBA" id="ARBA00023204"/>
    </source>
</evidence>
<dbReference type="SUPFAM" id="SSF48150">
    <property type="entry name" value="DNA-glycosylase"/>
    <property type="match status" value="1"/>
</dbReference>
<accession>A0A2D0NAV1</accession>
<dbReference type="EC" id="3.2.2.21" evidence="3"/>
<name>A0A2D0NAV1_FLAN2</name>
<dbReference type="AlphaFoldDB" id="A0A2D0NAV1"/>
<comment type="similarity">
    <text evidence="2">Belongs to the alkylbase DNA glycosidase AlkA family.</text>
</comment>
<evidence type="ECO:0000259" key="6">
    <source>
        <dbReference type="SMART" id="SM00478"/>
    </source>
</evidence>
<evidence type="ECO:0000313" key="7">
    <source>
        <dbReference type="EMBL" id="PHN05642.1"/>
    </source>
</evidence>
<sequence>MKQEIIQHLSLDPKLGSIIATTKVDWPDVGDDIYYNLIRAIVFQQLSGKAASTIHGRFIGLFPEAYPYPEPLLALDLPDLRAVGLSRQKATYIQNVAEFFQQENLIGKDLADMDDEAVIQYLTQIKGVGRWTVEMLLMFTLNRPDVLPLDDLGIQQAIQLLYGFEEKGRGLKQRMMEIAEPWRPYRTYASMFLWRWKDGN</sequence>